<gene>
    <name evidence="1" type="ORF">LOK49_LG06G03013</name>
</gene>
<dbReference type="Proteomes" id="UP001060215">
    <property type="component" value="Chromosome 5"/>
</dbReference>
<evidence type="ECO:0000313" key="1">
    <source>
        <dbReference type="EMBL" id="KAI8010175.1"/>
    </source>
</evidence>
<dbReference type="EMBL" id="CM045762">
    <property type="protein sequence ID" value="KAI8010175.1"/>
    <property type="molecule type" value="Genomic_DNA"/>
</dbReference>
<protein>
    <submittedName>
        <fullName evidence="1">Pentatricopeptide repeat-containing protein</fullName>
    </submittedName>
</protein>
<accession>A0ACC0HAH5</accession>
<evidence type="ECO:0000313" key="2">
    <source>
        <dbReference type="Proteomes" id="UP001060215"/>
    </source>
</evidence>
<reference evidence="1 2" key="1">
    <citation type="journal article" date="2022" name="Plant J.">
        <title>Chromosome-level genome of Camellia lanceoleosa provides a valuable resource for understanding genome evolution and self-incompatibility.</title>
        <authorList>
            <person name="Gong W."/>
            <person name="Xiao S."/>
            <person name="Wang L."/>
            <person name="Liao Z."/>
            <person name="Chang Y."/>
            <person name="Mo W."/>
            <person name="Hu G."/>
            <person name="Li W."/>
            <person name="Zhao G."/>
            <person name="Zhu H."/>
            <person name="Hu X."/>
            <person name="Ji K."/>
            <person name="Xiang X."/>
            <person name="Song Q."/>
            <person name="Yuan D."/>
            <person name="Jin S."/>
            <person name="Zhang L."/>
        </authorList>
    </citation>
    <scope>NUCLEOTIDE SEQUENCE [LARGE SCALE GENOMIC DNA]</scope>
    <source>
        <strain evidence="1">SQ_2022a</strain>
    </source>
</reference>
<keyword evidence="2" id="KW-1185">Reference proteome</keyword>
<sequence>MATTMMTQPILPFPSHPNPTTLLHHHHHHLLSSLSSATSLTHLKQIHAKILRHGLDRSNSLLLKLLLSSTSLSPNLNYALSVFSHIPNPPTHLSNQFLRQLSRSTEPQSTLLVYEKLRREGLGVDRFSLPALLKASSRASALIEGMEIHGLASKLGYDEDPFVQTALVGMYAACGRILDARMVFDKMSHRDVVSWSIMLDGYCQSDLFDDALALFEDMKNSYVKPDEMILSTILSACGRAGNLSYGKAIHQLIVEKNMLVDPHLQSALITMYASCGSMELAQNLYDQLSQKNVVVSTAMVSGYSKLGNVEAARLIFNQMDEKDLVCWSAMISGYAESDQPQESLKLFDEMQVSGIRPDQVTMLSVISACAHLGALDRAKWIHIYVNNHGFGEALPVNNALIDMYAKCGSVEGAREVFNRMCKKNVISWTSMISAFAIHGDASNALKLFHRMKTENINPNGVTFVGVLYACSHAGLVEEGRKIFASMVNEYKITPKHEHYGCMVDLFGRANLIRKALELIEQMPLAPNVVIWGSLMAACRVHSEFELGAFAAKRLLELDPDHDGAHVVLSNIYAKERRWGDVGEVRRLMRHRGISKERGCSRIALNNEIHEFLMADRNHKQADEIYTKLDEVVGELKLVGYAQNTGDVLVDLDEDEKKEVVLWHSEKLALCYGLMREEKESCIHIVKNLRVCDDCHTFMKLVSKVYQRDIIVRDRTRFHHYKDGVCSCKDYW</sequence>
<comment type="caution">
    <text evidence="1">The sequence shown here is derived from an EMBL/GenBank/DDBJ whole genome shotgun (WGS) entry which is preliminary data.</text>
</comment>
<organism evidence="1 2">
    <name type="scientific">Camellia lanceoleosa</name>
    <dbReference type="NCBI Taxonomy" id="1840588"/>
    <lineage>
        <taxon>Eukaryota</taxon>
        <taxon>Viridiplantae</taxon>
        <taxon>Streptophyta</taxon>
        <taxon>Embryophyta</taxon>
        <taxon>Tracheophyta</taxon>
        <taxon>Spermatophyta</taxon>
        <taxon>Magnoliopsida</taxon>
        <taxon>eudicotyledons</taxon>
        <taxon>Gunneridae</taxon>
        <taxon>Pentapetalae</taxon>
        <taxon>asterids</taxon>
        <taxon>Ericales</taxon>
        <taxon>Theaceae</taxon>
        <taxon>Camellia</taxon>
    </lineage>
</organism>
<proteinExistence type="predicted"/>
<name>A0ACC0HAH5_9ERIC</name>